<feature type="compositionally biased region" description="Polar residues" evidence="1">
    <location>
        <begin position="139"/>
        <end position="158"/>
    </location>
</feature>
<dbReference type="Proteomes" id="UP001516400">
    <property type="component" value="Unassembled WGS sequence"/>
</dbReference>
<evidence type="ECO:0000313" key="3">
    <source>
        <dbReference type="Proteomes" id="UP001516400"/>
    </source>
</evidence>
<reference evidence="2 3" key="1">
    <citation type="journal article" date="2021" name="BMC Biol.">
        <title>Horizontally acquired antibacterial genes associated with adaptive radiation of ladybird beetles.</title>
        <authorList>
            <person name="Li H.S."/>
            <person name="Tang X.F."/>
            <person name="Huang Y.H."/>
            <person name="Xu Z.Y."/>
            <person name="Chen M.L."/>
            <person name="Du X.Y."/>
            <person name="Qiu B.Y."/>
            <person name="Chen P.T."/>
            <person name="Zhang W."/>
            <person name="Slipinski A."/>
            <person name="Escalona H.E."/>
            <person name="Waterhouse R.M."/>
            <person name="Zwick A."/>
            <person name="Pang H."/>
        </authorList>
    </citation>
    <scope>NUCLEOTIDE SEQUENCE [LARGE SCALE GENOMIC DNA]</scope>
    <source>
        <strain evidence="2">SYSU2018</strain>
    </source>
</reference>
<keyword evidence="3" id="KW-1185">Reference proteome</keyword>
<dbReference type="AlphaFoldDB" id="A0ABD2PAF9"/>
<accession>A0ABD2PAF9</accession>
<gene>
    <name evidence="2" type="ORF">HHI36_002134</name>
</gene>
<sequence length="251" mass="29715">MCFDEEGRRINTDLKTNQDISSKKLKDIPIESTTCEVFFGGEESPIETLRSLPREPVLMQMNPTEYEVNLLNDSEEVHFNDDIVMLNSSNNIEYHDLELLTFDVENILQDNMVHEGVNTADENIREQTMPSENDDKIELSNNDVEANQSEIDEQTQSVAKREENSHKNERKLSFKRRMIGQEYERYSEKGGKFEYGIRRKERRMLATCISNFCKKSSKRNCEKFSAQRRKRIFTKFWKLNWAEKNFMLLIW</sequence>
<name>A0ABD2PAF9_9CUCU</name>
<dbReference type="EMBL" id="JABFTP020000185">
    <property type="protein sequence ID" value="KAL3287667.1"/>
    <property type="molecule type" value="Genomic_DNA"/>
</dbReference>
<protein>
    <submittedName>
        <fullName evidence="2">Uncharacterized protein</fullName>
    </submittedName>
</protein>
<evidence type="ECO:0000256" key="1">
    <source>
        <dbReference type="SAM" id="MobiDB-lite"/>
    </source>
</evidence>
<proteinExistence type="predicted"/>
<feature type="compositionally biased region" description="Basic and acidic residues" evidence="1">
    <location>
        <begin position="159"/>
        <end position="170"/>
    </location>
</feature>
<organism evidence="2 3">
    <name type="scientific">Cryptolaemus montrouzieri</name>
    <dbReference type="NCBI Taxonomy" id="559131"/>
    <lineage>
        <taxon>Eukaryota</taxon>
        <taxon>Metazoa</taxon>
        <taxon>Ecdysozoa</taxon>
        <taxon>Arthropoda</taxon>
        <taxon>Hexapoda</taxon>
        <taxon>Insecta</taxon>
        <taxon>Pterygota</taxon>
        <taxon>Neoptera</taxon>
        <taxon>Endopterygota</taxon>
        <taxon>Coleoptera</taxon>
        <taxon>Polyphaga</taxon>
        <taxon>Cucujiformia</taxon>
        <taxon>Coccinelloidea</taxon>
        <taxon>Coccinellidae</taxon>
        <taxon>Scymninae</taxon>
        <taxon>Scymnini</taxon>
        <taxon>Cryptolaemus</taxon>
    </lineage>
</organism>
<comment type="caution">
    <text evidence="2">The sequence shown here is derived from an EMBL/GenBank/DDBJ whole genome shotgun (WGS) entry which is preliminary data.</text>
</comment>
<feature type="region of interest" description="Disordered" evidence="1">
    <location>
        <begin position="126"/>
        <end position="170"/>
    </location>
</feature>
<evidence type="ECO:0000313" key="2">
    <source>
        <dbReference type="EMBL" id="KAL3287667.1"/>
    </source>
</evidence>